<keyword evidence="2" id="KW-1185">Reference proteome</keyword>
<dbReference type="Proteomes" id="UP001628156">
    <property type="component" value="Unassembled WGS sequence"/>
</dbReference>
<proteinExistence type="predicted"/>
<organism evidence="1 2">
    <name type="scientific">Entamoeba nuttalli</name>
    <dbReference type="NCBI Taxonomy" id="412467"/>
    <lineage>
        <taxon>Eukaryota</taxon>
        <taxon>Amoebozoa</taxon>
        <taxon>Evosea</taxon>
        <taxon>Archamoebae</taxon>
        <taxon>Mastigamoebida</taxon>
        <taxon>Entamoebidae</taxon>
        <taxon>Entamoeba</taxon>
    </lineage>
</organism>
<protein>
    <submittedName>
        <fullName evidence="1">Uncharacterized protein</fullName>
    </submittedName>
</protein>
<dbReference type="EMBL" id="BAAFRS010000159">
    <property type="protein sequence ID" value="GAB1223691.1"/>
    <property type="molecule type" value="Genomic_DNA"/>
</dbReference>
<evidence type="ECO:0000313" key="2">
    <source>
        <dbReference type="Proteomes" id="UP001628156"/>
    </source>
</evidence>
<evidence type="ECO:0000313" key="1">
    <source>
        <dbReference type="EMBL" id="GAB1223691.1"/>
    </source>
</evidence>
<gene>
    <name evidence="1" type="ORF">ENUP19_0159G0008</name>
</gene>
<accession>A0ABQ0DLF7</accession>
<reference evidence="1 2" key="1">
    <citation type="journal article" date="2019" name="PLoS Negl. Trop. Dis.">
        <title>Whole genome sequencing of Entamoeba nuttalli reveals mammalian host-related molecular signatures and a novel octapeptide-repeat surface protein.</title>
        <authorList>
            <person name="Tanaka M."/>
            <person name="Makiuchi T."/>
            <person name="Komiyama T."/>
            <person name="Shiina T."/>
            <person name="Osaki K."/>
            <person name="Tachibana H."/>
        </authorList>
    </citation>
    <scope>NUCLEOTIDE SEQUENCE [LARGE SCALE GENOMIC DNA]</scope>
    <source>
        <strain evidence="1 2">P19-061405</strain>
    </source>
</reference>
<sequence length="186" mass="21861">MPSTQSDYLSDSDDYYNKCVYMYIPILLDSESNIFDKKIDGITTFKCGKQIDLIKSIELYSTKQIQFDIEDGTHENRFTIYGKNPHLSRMAKTLNVKTIEVMLNRFTQYDFVRCLNEYIYSVDKQNENKGYIYKLYDISITTTDSSSEILPSPTKIYDRGTSTEELIRDIVQDRMIIEKYYISVEI</sequence>
<name>A0ABQ0DLF7_9EUKA</name>
<comment type="caution">
    <text evidence="1">The sequence shown here is derived from an EMBL/GenBank/DDBJ whole genome shotgun (WGS) entry which is preliminary data.</text>
</comment>